<reference evidence="1 2" key="1">
    <citation type="submission" date="2018-02" db="EMBL/GenBank/DDBJ databases">
        <title>Novel Leptospira species isolated from soil and water in Japan.</title>
        <authorList>
            <person name="Nakao R."/>
            <person name="Masuzawa T."/>
        </authorList>
    </citation>
    <scope>NUCLEOTIDE SEQUENCE [LARGE SCALE GENOMIC DNA]</scope>
    <source>
        <strain evidence="1 2">YH101</strain>
    </source>
</reference>
<evidence type="ECO:0000313" key="2">
    <source>
        <dbReference type="Proteomes" id="UP000245133"/>
    </source>
</evidence>
<dbReference type="OrthoDB" id="317896at2"/>
<protein>
    <submittedName>
        <fullName evidence="1">Uncharacterized protein</fullName>
    </submittedName>
</protein>
<accession>A0A2P2DX00</accession>
<dbReference type="Proteomes" id="UP000245133">
    <property type="component" value="Unassembled WGS sequence"/>
</dbReference>
<comment type="caution">
    <text evidence="1">The sequence shown here is derived from an EMBL/GenBank/DDBJ whole genome shotgun (WGS) entry which is preliminary data.</text>
</comment>
<dbReference type="AlphaFoldDB" id="A0A2P2DX00"/>
<dbReference type="RefSeq" id="WP_108973636.1">
    <property type="nucleotide sequence ID" value="NZ_BFBB01000002.1"/>
</dbReference>
<evidence type="ECO:0000313" key="1">
    <source>
        <dbReference type="EMBL" id="GBF49132.1"/>
    </source>
</evidence>
<gene>
    <name evidence="1" type="ORF">LPTSP4_06420</name>
</gene>
<keyword evidence="2" id="KW-1185">Reference proteome</keyword>
<dbReference type="EMBL" id="BFBB01000002">
    <property type="protein sequence ID" value="GBF49132.1"/>
    <property type="molecule type" value="Genomic_DNA"/>
</dbReference>
<proteinExistence type="predicted"/>
<sequence>MGKFFKFHLIRYFPLILYFALPWAINADKLKWKNGTTSLGKAISITSTFVLWQEKGKTVKILLSELEGVEVGYEGIPVCVQYVDEKDENCEKLLHKINGKQISFVDKENPLKLEILPIKKFQRIKAIFSSEYDYSYHFQRTTFGLWETQNFKGFGTLISVKDDIWEIQTDGKTQAKQSFKQTDLISFEFLKKPEITEIIVKETPKVIPGYQPVIEKKYGKAVVLFGGTAVSALGMLYEYNQSVDAINKDLEVIPGPNGQLFLVSNVLGNDRYEFHNQRFRMYSLVFLGFLSYSLYDSFYLGQNVSEKGNSNAVWLKPWIRDQSIPKERPWDSSQAFKVMQYGFEFETRF</sequence>
<organism evidence="1 2">
    <name type="scientific">Leptospira ryugenii</name>
    <dbReference type="NCBI Taxonomy" id="1917863"/>
    <lineage>
        <taxon>Bacteria</taxon>
        <taxon>Pseudomonadati</taxon>
        <taxon>Spirochaetota</taxon>
        <taxon>Spirochaetia</taxon>
        <taxon>Leptospirales</taxon>
        <taxon>Leptospiraceae</taxon>
        <taxon>Leptospira</taxon>
    </lineage>
</organism>
<dbReference type="NCBIfam" id="NF047503">
    <property type="entry name" value="LB_137_fam"/>
    <property type="match status" value="1"/>
</dbReference>
<name>A0A2P2DX00_9LEPT</name>